<evidence type="ECO:0000256" key="1">
    <source>
        <dbReference type="SAM" id="SignalP"/>
    </source>
</evidence>
<dbReference type="InterPro" id="IPR036761">
    <property type="entry name" value="TTHA0802/YceI-like_sf"/>
</dbReference>
<dbReference type="InterPro" id="IPR007372">
    <property type="entry name" value="Lipid/polyisoprenoid-bd_YceI"/>
</dbReference>
<dbReference type="PANTHER" id="PTHR34406:SF1">
    <property type="entry name" value="PROTEIN YCEI"/>
    <property type="match status" value="1"/>
</dbReference>
<dbReference type="KEGG" id="pgs:CPT03_13800"/>
<dbReference type="SMART" id="SM00867">
    <property type="entry name" value="YceI"/>
    <property type="match status" value="1"/>
</dbReference>
<protein>
    <recommendedName>
        <fullName evidence="2">Lipid/polyisoprenoid-binding YceI-like domain-containing protein</fullName>
    </recommendedName>
</protein>
<feature type="signal peptide" evidence="1">
    <location>
        <begin position="1"/>
        <end position="20"/>
    </location>
</feature>
<name>A0A2D1U7B3_9SPHI</name>
<dbReference type="OrthoDB" id="951410at2"/>
<organism evidence="3 4">
    <name type="scientific">Pedobacter ginsengisoli</name>
    <dbReference type="NCBI Taxonomy" id="363852"/>
    <lineage>
        <taxon>Bacteria</taxon>
        <taxon>Pseudomonadati</taxon>
        <taxon>Bacteroidota</taxon>
        <taxon>Sphingobacteriia</taxon>
        <taxon>Sphingobacteriales</taxon>
        <taxon>Sphingobacteriaceae</taxon>
        <taxon>Pedobacter</taxon>
    </lineage>
</organism>
<gene>
    <name evidence="3" type="ORF">CPT03_13800</name>
</gene>
<dbReference type="SUPFAM" id="SSF101874">
    <property type="entry name" value="YceI-like"/>
    <property type="match status" value="1"/>
</dbReference>
<dbReference type="PANTHER" id="PTHR34406">
    <property type="entry name" value="PROTEIN YCEI"/>
    <property type="match status" value="1"/>
</dbReference>
<keyword evidence="4" id="KW-1185">Reference proteome</keyword>
<dbReference type="Gene3D" id="2.40.128.110">
    <property type="entry name" value="Lipid/polyisoprenoid-binding, YceI-like"/>
    <property type="match status" value="1"/>
</dbReference>
<evidence type="ECO:0000259" key="2">
    <source>
        <dbReference type="SMART" id="SM00867"/>
    </source>
</evidence>
<dbReference type="EMBL" id="CP024091">
    <property type="protein sequence ID" value="ATP57470.1"/>
    <property type="molecule type" value="Genomic_DNA"/>
</dbReference>
<feature type="chain" id="PRO_5013937938" description="Lipid/polyisoprenoid-binding YceI-like domain-containing protein" evidence="1">
    <location>
        <begin position="21"/>
        <end position="206"/>
    </location>
</feature>
<keyword evidence="1" id="KW-0732">Signal</keyword>
<dbReference type="RefSeq" id="WP_099439392.1">
    <property type="nucleotide sequence ID" value="NZ_CP024091.1"/>
</dbReference>
<evidence type="ECO:0000313" key="3">
    <source>
        <dbReference type="EMBL" id="ATP57470.1"/>
    </source>
</evidence>
<reference evidence="3 4" key="1">
    <citation type="submission" date="2017-10" db="EMBL/GenBank/DDBJ databases">
        <title>Whole genome of Pedobacter ginsengisoli T01R-27 isolated from tomato rhizosphere.</title>
        <authorList>
            <person name="Weon H.-Y."/>
            <person name="Lee S.A."/>
            <person name="Sang M.K."/>
            <person name="Song J."/>
        </authorList>
    </citation>
    <scope>NUCLEOTIDE SEQUENCE [LARGE SCALE GENOMIC DNA]</scope>
    <source>
        <strain evidence="3 4">T01R-27</strain>
    </source>
</reference>
<dbReference type="PROSITE" id="PS51257">
    <property type="entry name" value="PROKAR_LIPOPROTEIN"/>
    <property type="match status" value="1"/>
</dbReference>
<dbReference type="Proteomes" id="UP000223749">
    <property type="component" value="Chromosome"/>
</dbReference>
<dbReference type="Pfam" id="PF04264">
    <property type="entry name" value="YceI"/>
    <property type="match status" value="1"/>
</dbReference>
<sequence>MKKVKLLAPLLCALMFIACKDDKVEVNYKPYKLEAGSTVKWKGTVVGGPSNEGTISASGGGFYVADEKVIGGEVNISVASIAVTNNLPAEAKIELINHLKTSDFFNLAMHPTVSYTVVSTEKLPTPDAAGNNYKIYGSMKLLGSSFPLNIPAKMTIGDDKITIKSTFTFDRSKWGMNFAVVTPAPNGDLIEKDVEVIIDLVAEKEK</sequence>
<proteinExistence type="predicted"/>
<dbReference type="AlphaFoldDB" id="A0A2D1U7B3"/>
<feature type="domain" description="Lipid/polyisoprenoid-binding YceI-like" evidence="2">
    <location>
        <begin position="30"/>
        <end position="203"/>
    </location>
</feature>
<accession>A0A2D1U7B3</accession>
<evidence type="ECO:0000313" key="4">
    <source>
        <dbReference type="Proteomes" id="UP000223749"/>
    </source>
</evidence>